<proteinExistence type="predicted"/>
<name>A0A2T3J9J9_9GAMM</name>
<evidence type="ECO:0000313" key="5">
    <source>
        <dbReference type="EMBL" id="PSU45507.1"/>
    </source>
</evidence>
<protein>
    <submittedName>
        <fullName evidence="5">AraC family transcriptional regulator</fullName>
    </submittedName>
</protein>
<dbReference type="InterPro" id="IPR050204">
    <property type="entry name" value="AraC_XylS_family_regulators"/>
</dbReference>
<evidence type="ECO:0000313" key="6">
    <source>
        <dbReference type="Proteomes" id="UP000240987"/>
    </source>
</evidence>
<dbReference type="SMART" id="SM00342">
    <property type="entry name" value="HTH_ARAC"/>
    <property type="match status" value="1"/>
</dbReference>
<evidence type="ECO:0000256" key="2">
    <source>
        <dbReference type="ARBA" id="ARBA00023125"/>
    </source>
</evidence>
<accession>A0A2T3J9J9</accession>
<dbReference type="EMBL" id="PYMJ01000030">
    <property type="protein sequence ID" value="PSU45507.1"/>
    <property type="molecule type" value="Genomic_DNA"/>
</dbReference>
<keyword evidence="6" id="KW-1185">Reference proteome</keyword>
<organism evidence="5 6">
    <name type="scientific">Photobacterium frigidiphilum</name>
    <dbReference type="NCBI Taxonomy" id="264736"/>
    <lineage>
        <taxon>Bacteria</taxon>
        <taxon>Pseudomonadati</taxon>
        <taxon>Pseudomonadota</taxon>
        <taxon>Gammaproteobacteria</taxon>
        <taxon>Vibrionales</taxon>
        <taxon>Vibrionaceae</taxon>
        <taxon>Photobacterium</taxon>
    </lineage>
</organism>
<dbReference type="PANTHER" id="PTHR46796:SF13">
    <property type="entry name" value="HTH-TYPE TRANSCRIPTIONAL ACTIVATOR RHAS"/>
    <property type="match status" value="1"/>
</dbReference>
<evidence type="ECO:0000256" key="3">
    <source>
        <dbReference type="ARBA" id="ARBA00023163"/>
    </source>
</evidence>
<dbReference type="PANTHER" id="PTHR46796">
    <property type="entry name" value="HTH-TYPE TRANSCRIPTIONAL ACTIVATOR RHAS-RELATED"/>
    <property type="match status" value="1"/>
</dbReference>
<feature type="domain" description="HTH araC/xylS-type" evidence="4">
    <location>
        <begin position="30"/>
        <end position="129"/>
    </location>
</feature>
<dbReference type="Gene3D" id="1.10.10.60">
    <property type="entry name" value="Homeodomain-like"/>
    <property type="match status" value="2"/>
</dbReference>
<dbReference type="OrthoDB" id="282744at2"/>
<evidence type="ECO:0000256" key="1">
    <source>
        <dbReference type="ARBA" id="ARBA00023015"/>
    </source>
</evidence>
<sequence>MTDSSDTSYTLVPEIALLAPLPEHHRKRFETALLLMHDTLAEGLSWEQIAEQSAISPYHFHRQFTLLFNETPGQYLSRVRLQNAVNLLFIDDGKKITEIAHLCGYSSSQAMAKVLKQKLGMTAKCIRDLISTGTPEDTSQLLEKLAHPGKDHSLEKQLAQSLPCELVWYPKRGMKIQHMPDFDWDVIFDTIGKKSTQLLCATPISELNHPWKDMSYTVGNWQVSSEHFDHSIPEGYYLCCEVYLVSDIAYSAAIKGLFEQAEKQGYQVDEDGCFIEMVRDVELTLIGGATFAFQVPIIV</sequence>
<dbReference type="AlphaFoldDB" id="A0A2T3J9J9"/>
<dbReference type="GO" id="GO:0003700">
    <property type="term" value="F:DNA-binding transcription factor activity"/>
    <property type="evidence" value="ECO:0007669"/>
    <property type="project" value="InterPro"/>
</dbReference>
<dbReference type="PROSITE" id="PS01124">
    <property type="entry name" value="HTH_ARAC_FAMILY_2"/>
    <property type="match status" value="1"/>
</dbReference>
<dbReference type="Proteomes" id="UP000240987">
    <property type="component" value="Unassembled WGS sequence"/>
</dbReference>
<dbReference type="InterPro" id="IPR018060">
    <property type="entry name" value="HTH_AraC"/>
</dbReference>
<comment type="caution">
    <text evidence="5">The sequence shown here is derived from an EMBL/GenBank/DDBJ whole genome shotgun (WGS) entry which is preliminary data.</text>
</comment>
<reference evidence="5 6" key="1">
    <citation type="submission" date="2018-01" db="EMBL/GenBank/DDBJ databases">
        <title>Whole genome sequencing of Histamine producing bacteria.</title>
        <authorList>
            <person name="Butler K."/>
        </authorList>
    </citation>
    <scope>NUCLEOTIDE SEQUENCE [LARGE SCALE GENOMIC DNA]</scope>
    <source>
        <strain evidence="5 6">JCM 12947</strain>
    </source>
</reference>
<keyword evidence="3" id="KW-0804">Transcription</keyword>
<gene>
    <name evidence="5" type="ORF">C9J12_22305</name>
</gene>
<keyword evidence="1" id="KW-0805">Transcription regulation</keyword>
<dbReference type="InterPro" id="IPR009057">
    <property type="entry name" value="Homeodomain-like_sf"/>
</dbReference>
<dbReference type="GO" id="GO:0043565">
    <property type="term" value="F:sequence-specific DNA binding"/>
    <property type="evidence" value="ECO:0007669"/>
    <property type="project" value="InterPro"/>
</dbReference>
<dbReference type="Pfam" id="PF12833">
    <property type="entry name" value="HTH_18"/>
    <property type="match status" value="1"/>
</dbReference>
<evidence type="ECO:0000259" key="4">
    <source>
        <dbReference type="PROSITE" id="PS01124"/>
    </source>
</evidence>
<dbReference type="SUPFAM" id="SSF46689">
    <property type="entry name" value="Homeodomain-like"/>
    <property type="match status" value="2"/>
</dbReference>
<keyword evidence="2" id="KW-0238">DNA-binding</keyword>